<dbReference type="SUPFAM" id="SSF56935">
    <property type="entry name" value="Porins"/>
    <property type="match status" value="1"/>
</dbReference>
<feature type="signal peptide" evidence="1">
    <location>
        <begin position="1"/>
        <end position="23"/>
    </location>
</feature>
<feature type="chain" id="PRO_5046981086" evidence="1">
    <location>
        <begin position="24"/>
        <end position="1008"/>
    </location>
</feature>
<name>A0ABT6YDY9_9BACT</name>
<proteinExistence type="predicted"/>
<sequence length="1008" mass="113333">MKFIKILLFLCTLMMLQPVKSRAQDTPTIQIKATVFGVNNQPLKGAVVTSAAENSKAVTTDAFGSFEYEVAKNDVLSISAKGFETKYITITKAISQISLTPEKTRDLIHAAFREVEKQDLLGGVASVNVKELLNKNYFTNTLDGMEAFASGFNGNSNWGMGNYLFMIDGVPRETGNVAPTEIEEIVFLKGANAVALYGSRAAKGVVNVITKRGEAGKRRFDLRVNSGINIPKSYPKYLGSAEYMTMYNEARRNDGLTDLYSELDIYNYGSGRNKYRFPNVDFYSSDYLKNVFTRYDATAEISGGNERVRYYTNLGYSTTGSLLNFGEAKNNNNSDRLNFRGNLDIQLNEYISMNADATAIFYTGRGVNTDYWGNAATVRPNRFAPLIPIDLIEKEDAASQIWIQNSNNLIDGKYLLGGTQLDQTNPIATIYAGGNNQYSNRQFQFNTGLKADLRNVLKGLSFRTGFAVDYATAYSLSYNYSYATYSPTWNNYSGTDLISSLTVYNQDAKSGTQNVSGNWYRQTIAFSGQLNYDRTFGTNHNFSAILLANGFQQSESAVYHRTSNANLGFLASYNYNHKYYLDLSTAYIHSAKLPPNNRQAFSPSVSLGWRLSREDFLKNSSVVNDLKLTASASILHTDLDINDYYLYQGFYTGAGSWYGWKDGTGIQATESRRGDNPNMKFPRREEINIGLEGTFFNRLLNVNGTFFMNKMTGNIIQASVLFPSYFTTGWPVSSFIPYVNYNEDKRVGFDFSANLNKKIGDVNWNLGINGTYYQTTAIKRAELYENAYQNRQGKALDGIWGLQNLGFFQDDNDIKNSPSQTFGQVKPGDIKYKDQNGDGIIDSRDEVFLGKGGWFGAPFTMGVTLSAQWKKLTFLALGVGRFGGNAMRNNSYFWVYGENKYSEVVRNRWTEATKLTATYPRLTTLSSDNNFRSSDFWMYSTSRFDLSKVQITYDLTDLLKMKSFVRELGVYVNGFNLWTFSENRETLELNVASSPQTRFFNLGVKALF</sequence>
<evidence type="ECO:0000313" key="3">
    <source>
        <dbReference type="Proteomes" id="UP001236507"/>
    </source>
</evidence>
<dbReference type="NCBIfam" id="TIGR04056">
    <property type="entry name" value="OMP_RagA_SusC"/>
    <property type="match status" value="1"/>
</dbReference>
<organism evidence="2 3">
    <name type="scientific">Flectobacillus roseus</name>
    <dbReference type="NCBI Taxonomy" id="502259"/>
    <lineage>
        <taxon>Bacteria</taxon>
        <taxon>Pseudomonadati</taxon>
        <taxon>Bacteroidota</taxon>
        <taxon>Cytophagia</taxon>
        <taxon>Cytophagales</taxon>
        <taxon>Flectobacillaceae</taxon>
        <taxon>Flectobacillus</taxon>
    </lineage>
</organism>
<dbReference type="InterPro" id="IPR023996">
    <property type="entry name" value="TonB-dep_OMP_SusC/RagA"/>
</dbReference>
<dbReference type="SUPFAM" id="SSF49464">
    <property type="entry name" value="Carboxypeptidase regulatory domain-like"/>
    <property type="match status" value="1"/>
</dbReference>
<gene>
    <name evidence="2" type="ORF">QM524_21450</name>
</gene>
<dbReference type="InterPro" id="IPR008969">
    <property type="entry name" value="CarboxyPept-like_regulatory"/>
</dbReference>
<reference evidence="2 3" key="1">
    <citation type="submission" date="2023-05" db="EMBL/GenBank/DDBJ databases">
        <title>Novel species of genus Flectobacillus isolated from stream in China.</title>
        <authorList>
            <person name="Lu H."/>
        </authorList>
    </citation>
    <scope>NUCLEOTIDE SEQUENCE [LARGE SCALE GENOMIC DNA]</scope>
    <source>
        <strain evidence="2 3">KCTC 42575</strain>
    </source>
</reference>
<evidence type="ECO:0000313" key="2">
    <source>
        <dbReference type="EMBL" id="MDI9861801.1"/>
    </source>
</evidence>
<comment type="caution">
    <text evidence="2">The sequence shown here is derived from an EMBL/GenBank/DDBJ whole genome shotgun (WGS) entry which is preliminary data.</text>
</comment>
<dbReference type="RefSeq" id="WP_283346156.1">
    <property type="nucleotide sequence ID" value="NZ_JASHIF010000022.1"/>
</dbReference>
<keyword evidence="1" id="KW-0732">Signal</keyword>
<dbReference type="EMBL" id="JASHIF010000022">
    <property type="protein sequence ID" value="MDI9861801.1"/>
    <property type="molecule type" value="Genomic_DNA"/>
</dbReference>
<protein>
    <submittedName>
        <fullName evidence="2">SusC/RagA family TonB-linked outer membrane protein</fullName>
    </submittedName>
</protein>
<evidence type="ECO:0000256" key="1">
    <source>
        <dbReference type="SAM" id="SignalP"/>
    </source>
</evidence>
<dbReference type="Proteomes" id="UP001236507">
    <property type="component" value="Unassembled WGS sequence"/>
</dbReference>
<dbReference type="Gene3D" id="2.170.130.10">
    <property type="entry name" value="TonB-dependent receptor, plug domain"/>
    <property type="match status" value="1"/>
</dbReference>
<dbReference type="InterPro" id="IPR037066">
    <property type="entry name" value="Plug_dom_sf"/>
</dbReference>
<accession>A0ABT6YDY9</accession>
<keyword evidence="3" id="KW-1185">Reference proteome</keyword>